<dbReference type="Gene3D" id="3.40.50.300">
    <property type="entry name" value="P-loop containing nucleotide triphosphate hydrolases"/>
    <property type="match status" value="1"/>
</dbReference>
<dbReference type="GO" id="GO:0006310">
    <property type="term" value="P:DNA recombination"/>
    <property type="evidence" value="ECO:0007669"/>
    <property type="project" value="UniProtKB-KW"/>
</dbReference>
<comment type="cofactor">
    <cofactor evidence="1">
        <name>Mg(2+)</name>
        <dbReference type="ChEBI" id="CHEBI:18420"/>
    </cofactor>
</comment>
<keyword evidence="1" id="KW-0547">Nucleotide-binding</keyword>
<keyword evidence="1" id="KW-0347">Helicase</keyword>
<dbReference type="GO" id="GO:0016887">
    <property type="term" value="F:ATP hydrolysis activity"/>
    <property type="evidence" value="ECO:0007669"/>
    <property type="project" value="RHEA"/>
</dbReference>
<keyword evidence="1" id="KW-0067">ATP-binding</keyword>
<dbReference type="Pfam" id="PF05970">
    <property type="entry name" value="PIF1"/>
    <property type="match status" value="1"/>
</dbReference>
<dbReference type="STRING" id="4795.A0A225UUI8"/>
<dbReference type="GO" id="GO:0043139">
    <property type="term" value="F:5'-3' DNA helicase activity"/>
    <property type="evidence" value="ECO:0007669"/>
    <property type="project" value="UniProtKB-EC"/>
</dbReference>
<dbReference type="AlphaFoldDB" id="A0A225UUI8"/>
<accession>A0A225UUI8</accession>
<comment type="caution">
    <text evidence="3">The sequence shown here is derived from an EMBL/GenBank/DDBJ whole genome shotgun (WGS) entry which is preliminary data.</text>
</comment>
<dbReference type="SUPFAM" id="SSF52540">
    <property type="entry name" value="P-loop containing nucleoside triphosphate hydrolases"/>
    <property type="match status" value="1"/>
</dbReference>
<dbReference type="PANTHER" id="PTHR47642">
    <property type="entry name" value="ATP-DEPENDENT DNA HELICASE"/>
    <property type="match status" value="1"/>
</dbReference>
<dbReference type="InterPro" id="IPR027417">
    <property type="entry name" value="P-loop_NTPase"/>
</dbReference>
<keyword evidence="4" id="KW-1185">Reference proteome</keyword>
<keyword evidence="1" id="KW-0378">Hydrolase</keyword>
<reference evidence="4" key="1">
    <citation type="submission" date="2017-03" db="EMBL/GenBank/DDBJ databases">
        <title>Phytopthora megakarya and P. palmivora, two closely related causual agents of cacao black pod achieved similar genome size and gene model numbers by different mechanisms.</title>
        <authorList>
            <person name="Ali S."/>
            <person name="Shao J."/>
            <person name="Larry D.J."/>
            <person name="Kronmiller B."/>
            <person name="Shen D."/>
            <person name="Strem M.D."/>
            <person name="Melnick R.L."/>
            <person name="Guiltinan M.J."/>
            <person name="Tyler B.M."/>
            <person name="Meinhardt L.W."/>
            <person name="Bailey B.A."/>
        </authorList>
    </citation>
    <scope>NUCLEOTIDE SEQUENCE [LARGE SCALE GENOMIC DNA]</scope>
    <source>
        <strain evidence="4">zdho120</strain>
    </source>
</reference>
<dbReference type="InterPro" id="IPR051055">
    <property type="entry name" value="PIF1_helicase"/>
</dbReference>
<keyword evidence="1" id="KW-0227">DNA damage</keyword>
<dbReference type="Proteomes" id="UP000198211">
    <property type="component" value="Unassembled WGS sequence"/>
</dbReference>
<keyword evidence="1" id="KW-0234">DNA repair</keyword>
<dbReference type="InterPro" id="IPR010285">
    <property type="entry name" value="DNA_helicase_pif1-like_DEAD"/>
</dbReference>
<name>A0A225UUI8_9STRA</name>
<evidence type="ECO:0000256" key="1">
    <source>
        <dbReference type="RuleBase" id="RU363044"/>
    </source>
</evidence>
<dbReference type="GO" id="GO:0006281">
    <property type="term" value="P:DNA repair"/>
    <property type="evidence" value="ECO:0007669"/>
    <property type="project" value="UniProtKB-KW"/>
</dbReference>
<keyword evidence="1" id="KW-0233">DNA recombination</keyword>
<proteinExistence type="inferred from homology"/>
<evidence type="ECO:0000313" key="3">
    <source>
        <dbReference type="EMBL" id="OWY96602.1"/>
    </source>
</evidence>
<dbReference type="OrthoDB" id="432234at2759"/>
<sequence>MAYSLKDQLIGYLGGEAGTGKSTVVDALLTFAQKWGRTGSVETLAFTGVAAINIHGRTIHSARNLKLNGAEPNSAPTIEMKSKFSRVVLVIIDEISITDQGLLGGMDAVSRSMSKTPNKYMGGKHVLFIGDFLQLPPVAGSPCK</sequence>
<dbReference type="GO" id="GO:0000723">
    <property type="term" value="P:telomere maintenance"/>
    <property type="evidence" value="ECO:0007669"/>
    <property type="project" value="InterPro"/>
</dbReference>
<dbReference type="EMBL" id="NBNE01011423">
    <property type="protein sequence ID" value="OWY96602.1"/>
    <property type="molecule type" value="Genomic_DNA"/>
</dbReference>
<comment type="similarity">
    <text evidence="1">Belongs to the helicase family.</text>
</comment>
<gene>
    <name evidence="3" type="ORF">PHMEG_00033095</name>
</gene>
<organism evidence="3 4">
    <name type="scientific">Phytophthora megakarya</name>
    <dbReference type="NCBI Taxonomy" id="4795"/>
    <lineage>
        <taxon>Eukaryota</taxon>
        <taxon>Sar</taxon>
        <taxon>Stramenopiles</taxon>
        <taxon>Oomycota</taxon>
        <taxon>Peronosporomycetes</taxon>
        <taxon>Peronosporales</taxon>
        <taxon>Peronosporaceae</taxon>
        <taxon>Phytophthora</taxon>
    </lineage>
</organism>
<dbReference type="EC" id="5.6.2.3" evidence="1"/>
<dbReference type="GO" id="GO:0005524">
    <property type="term" value="F:ATP binding"/>
    <property type="evidence" value="ECO:0007669"/>
    <property type="project" value="UniProtKB-KW"/>
</dbReference>
<evidence type="ECO:0000313" key="4">
    <source>
        <dbReference type="Proteomes" id="UP000198211"/>
    </source>
</evidence>
<evidence type="ECO:0000259" key="2">
    <source>
        <dbReference type="Pfam" id="PF05970"/>
    </source>
</evidence>
<feature type="domain" description="DNA helicase Pif1-like DEAD-box helicase" evidence="2">
    <location>
        <begin position="12"/>
        <end position="140"/>
    </location>
</feature>
<comment type="catalytic activity">
    <reaction evidence="1">
        <text>ATP + H2O = ADP + phosphate + H(+)</text>
        <dbReference type="Rhea" id="RHEA:13065"/>
        <dbReference type="ChEBI" id="CHEBI:15377"/>
        <dbReference type="ChEBI" id="CHEBI:15378"/>
        <dbReference type="ChEBI" id="CHEBI:30616"/>
        <dbReference type="ChEBI" id="CHEBI:43474"/>
        <dbReference type="ChEBI" id="CHEBI:456216"/>
        <dbReference type="EC" id="5.6.2.3"/>
    </reaction>
</comment>
<protein>
    <recommendedName>
        <fullName evidence="1">ATP-dependent DNA helicase</fullName>
        <ecNumber evidence="1">5.6.2.3</ecNumber>
    </recommendedName>
</protein>